<evidence type="ECO:0000256" key="2">
    <source>
        <dbReference type="ARBA" id="ARBA00004536"/>
    </source>
</evidence>
<dbReference type="PANTHER" id="PTHR23277:SF11">
    <property type="entry name" value="NECTIN-4"/>
    <property type="match status" value="1"/>
</dbReference>
<keyword evidence="24" id="KW-1185">Reference proteome</keyword>
<comment type="subcellular location">
    <subcellularLocation>
        <location evidence="2">Cell junction</location>
        <location evidence="2">Adherens junction</location>
    </subcellularLocation>
    <subcellularLocation>
        <location evidence="1">Cell membrane</location>
        <topology evidence="1">Single-pass type I membrane protein</topology>
    </subcellularLocation>
</comment>
<dbReference type="InterPro" id="IPR013783">
    <property type="entry name" value="Ig-like_fold"/>
</dbReference>
<evidence type="ECO:0000256" key="5">
    <source>
        <dbReference type="ARBA" id="ARBA00022692"/>
    </source>
</evidence>
<feature type="domain" description="Ig-like" evidence="22">
    <location>
        <begin position="227"/>
        <end position="330"/>
    </location>
</feature>
<feature type="domain" description="Ig-like" evidence="22">
    <location>
        <begin position="150"/>
        <end position="226"/>
    </location>
</feature>
<dbReference type="GO" id="GO:0046718">
    <property type="term" value="P:symbiont entry into host cell"/>
    <property type="evidence" value="ECO:0007669"/>
    <property type="project" value="InterPro"/>
</dbReference>
<dbReference type="FunFam" id="2.60.40.10:FF:000560">
    <property type="entry name" value="Nectin cell adhesion molecule 4"/>
    <property type="match status" value="1"/>
</dbReference>
<feature type="transmembrane region" description="Helical" evidence="20">
    <location>
        <begin position="343"/>
        <end position="369"/>
    </location>
</feature>
<feature type="compositionally biased region" description="Basic and acidic residues" evidence="19">
    <location>
        <begin position="397"/>
        <end position="410"/>
    </location>
</feature>
<evidence type="ECO:0000256" key="15">
    <source>
        <dbReference type="ARBA" id="ARBA00069653"/>
    </source>
</evidence>
<keyword evidence="9" id="KW-0965">Cell junction</keyword>
<dbReference type="SMART" id="SM00409">
    <property type="entry name" value="IG"/>
    <property type="match status" value="2"/>
</dbReference>
<dbReference type="PROSITE" id="PS50835">
    <property type="entry name" value="IG_LIKE"/>
    <property type="match status" value="3"/>
</dbReference>
<evidence type="ECO:0000256" key="1">
    <source>
        <dbReference type="ARBA" id="ARBA00004251"/>
    </source>
</evidence>
<dbReference type="GO" id="GO:0007157">
    <property type="term" value="P:heterophilic cell-cell adhesion via plasma membrane cell adhesion molecules"/>
    <property type="evidence" value="ECO:0007669"/>
    <property type="project" value="TreeGrafter"/>
</dbReference>
<evidence type="ECO:0000256" key="21">
    <source>
        <dbReference type="SAM" id="SignalP"/>
    </source>
</evidence>
<dbReference type="GO" id="GO:0005886">
    <property type="term" value="C:plasma membrane"/>
    <property type="evidence" value="ECO:0007669"/>
    <property type="project" value="UniProtKB-SubCell"/>
</dbReference>
<dbReference type="FunFam" id="2.60.40.10:FF:001007">
    <property type="entry name" value="nectin-4 isoform X2"/>
    <property type="match status" value="1"/>
</dbReference>
<dbReference type="InterPro" id="IPR013162">
    <property type="entry name" value="CD80_C2-set"/>
</dbReference>
<evidence type="ECO:0000256" key="13">
    <source>
        <dbReference type="ARBA" id="ARBA00023180"/>
    </source>
</evidence>
<evidence type="ECO:0000256" key="20">
    <source>
        <dbReference type="SAM" id="Phobius"/>
    </source>
</evidence>
<keyword evidence="4" id="KW-1003">Cell membrane</keyword>
<feature type="chain" id="PRO_5034257234" description="Nectin-4" evidence="21">
    <location>
        <begin position="31"/>
        <end position="508"/>
    </location>
</feature>
<evidence type="ECO:0000256" key="12">
    <source>
        <dbReference type="ARBA" id="ARBA00023157"/>
    </source>
</evidence>
<comment type="similarity">
    <text evidence="3">Belongs to the nectin family.</text>
</comment>
<dbReference type="FunFam" id="2.60.40.10:FF:000627">
    <property type="entry name" value="Nectin cell adhesion molecule 4"/>
    <property type="match status" value="1"/>
</dbReference>
<dbReference type="InterPro" id="IPR036179">
    <property type="entry name" value="Ig-like_dom_sf"/>
</dbReference>
<dbReference type="InterPro" id="IPR013106">
    <property type="entry name" value="Ig_V-set"/>
</dbReference>
<keyword evidence="10 20" id="KW-1133">Transmembrane helix</keyword>
<dbReference type="AlphaFoldDB" id="A0A8C9PV74"/>
<dbReference type="CDD" id="cd00096">
    <property type="entry name" value="Ig"/>
    <property type="match status" value="1"/>
</dbReference>
<dbReference type="CDD" id="cd07704">
    <property type="entry name" value="IgC1_2_Nectin-3-4_like"/>
    <property type="match status" value="1"/>
</dbReference>
<dbReference type="Pfam" id="PF07686">
    <property type="entry name" value="V-set"/>
    <property type="match status" value="1"/>
</dbReference>
<dbReference type="Proteomes" id="UP000694422">
    <property type="component" value="Unplaced"/>
</dbReference>
<dbReference type="InterPro" id="IPR033320">
    <property type="entry name" value="IgC1_2_Nectin-3-4-like"/>
</dbReference>
<dbReference type="GO" id="GO:0042802">
    <property type="term" value="F:identical protein binding"/>
    <property type="evidence" value="ECO:0007669"/>
    <property type="project" value="UniProtKB-ARBA"/>
</dbReference>
<evidence type="ECO:0000256" key="11">
    <source>
        <dbReference type="ARBA" id="ARBA00023136"/>
    </source>
</evidence>
<evidence type="ECO:0000313" key="23">
    <source>
        <dbReference type="Ensembl" id="ENSSDAP00000014147.1"/>
    </source>
</evidence>
<dbReference type="Gene3D" id="2.60.40.10">
    <property type="entry name" value="Immunoglobulins"/>
    <property type="match status" value="3"/>
</dbReference>
<evidence type="ECO:0000313" key="24">
    <source>
        <dbReference type="Proteomes" id="UP000694422"/>
    </source>
</evidence>
<keyword evidence="13" id="KW-0325">Glycoprotein</keyword>
<dbReference type="SUPFAM" id="SSF48726">
    <property type="entry name" value="Immunoglobulin"/>
    <property type="match status" value="2"/>
</dbReference>
<evidence type="ECO:0000256" key="19">
    <source>
        <dbReference type="SAM" id="MobiDB-lite"/>
    </source>
</evidence>
<evidence type="ECO:0000256" key="6">
    <source>
        <dbReference type="ARBA" id="ARBA00022729"/>
    </source>
</evidence>
<dbReference type="InterPro" id="IPR003598">
    <property type="entry name" value="Ig_sub2"/>
</dbReference>
<keyword evidence="6 21" id="KW-0732">Signal</keyword>
<evidence type="ECO:0000256" key="9">
    <source>
        <dbReference type="ARBA" id="ARBA00022949"/>
    </source>
</evidence>
<protein>
    <recommendedName>
        <fullName evidence="15">Nectin-4</fullName>
    </recommendedName>
    <alternativeName>
        <fullName evidence="16">Ig superfamily receptor LNIR</fullName>
    </alternativeName>
    <alternativeName>
        <fullName evidence="17">Nectin cell adhesion molecule 4</fullName>
    </alternativeName>
    <alternativeName>
        <fullName evidence="18">Poliovirus receptor-related protein 4</fullName>
    </alternativeName>
</protein>
<evidence type="ECO:0000256" key="8">
    <source>
        <dbReference type="ARBA" id="ARBA00022889"/>
    </source>
</evidence>
<keyword evidence="8" id="KW-0130">Cell adhesion</keyword>
<dbReference type="InterPro" id="IPR051427">
    <property type="entry name" value="Nectin/Nectin-like"/>
</dbReference>
<keyword evidence="7" id="KW-0677">Repeat</keyword>
<feature type="region of interest" description="Disordered" evidence="19">
    <location>
        <begin position="397"/>
        <end position="445"/>
    </location>
</feature>
<reference evidence="23" key="1">
    <citation type="submission" date="2025-08" db="UniProtKB">
        <authorList>
            <consortium name="Ensembl"/>
        </authorList>
    </citation>
    <scope>IDENTIFICATION</scope>
</reference>
<evidence type="ECO:0000256" key="14">
    <source>
        <dbReference type="ARBA" id="ARBA00023319"/>
    </source>
</evidence>
<dbReference type="PANTHER" id="PTHR23277">
    <property type="entry name" value="NECTIN-RELATED"/>
    <property type="match status" value="1"/>
</dbReference>
<dbReference type="SMART" id="SM00408">
    <property type="entry name" value="IGc2"/>
    <property type="match status" value="2"/>
</dbReference>
<dbReference type="Ensembl" id="ENSSDAT00000016028.1">
    <property type="protein sequence ID" value="ENSSDAP00000014147.1"/>
    <property type="gene ID" value="ENSSDAG00000012715.1"/>
</dbReference>
<evidence type="ECO:0000256" key="16">
    <source>
        <dbReference type="ARBA" id="ARBA00076359"/>
    </source>
</evidence>
<evidence type="ECO:0000259" key="22">
    <source>
        <dbReference type="PROSITE" id="PS50835"/>
    </source>
</evidence>
<evidence type="ECO:0000256" key="17">
    <source>
        <dbReference type="ARBA" id="ARBA00082569"/>
    </source>
</evidence>
<dbReference type="Pfam" id="PF13927">
    <property type="entry name" value="Ig_3"/>
    <property type="match status" value="1"/>
</dbReference>
<sequence length="508" mass="55414">MPLSLGAEMWGPEGWLLLLFLASFTGQCPAGVLETTDLITVVLGQDAKLPCFYRGDPEEKVEQVAWARVDVNEGAQELALLNSKYGLHTSSAYEGRVEQPPPPLDPLDGSVLLRNAVQADEGEYECRVSTFPSGSFQARLRLRVLVPPLPSLIPGPPLEEGQGLTLAASCTAEGSPAPQVSWDTEIKGTPSSRSFTHSRSAAVTSEFHLVPSRSMNGQPLTCVVSHPGLLQDQRITHTLQVAFLAEASVRGLEDQKLWHVGREGAMLKCLSEGQPPPSYNWTRLDGPLPSGVRAEGDTLGFPPLTTEHSGIYVCHVSNELSSRDSQVTVDILDPQDPGQQVDLVSASVVVVGVIAALLFCLLVVVVILMSRYHRRKAQQMTQKYEEELTLTRENSIRRLHSHHTDPRSQPEESVGLRAEGHPDSLKDNSSCSVMSEEPEGRSYSTLTTVREIETQTELLSPGSGRAEEEEDRDEGIKQAMNHFVQENGTLRAKPTGNGIYINGRGHLV</sequence>
<evidence type="ECO:0000256" key="3">
    <source>
        <dbReference type="ARBA" id="ARBA00007810"/>
    </source>
</evidence>
<dbReference type="Pfam" id="PF08205">
    <property type="entry name" value="C2-set_2"/>
    <property type="match status" value="1"/>
</dbReference>
<proteinExistence type="inferred from homology"/>
<dbReference type="GO" id="GO:0007156">
    <property type="term" value="P:homophilic cell adhesion via plasma membrane adhesion molecules"/>
    <property type="evidence" value="ECO:0007669"/>
    <property type="project" value="TreeGrafter"/>
</dbReference>
<feature type="signal peptide" evidence="21">
    <location>
        <begin position="1"/>
        <end position="30"/>
    </location>
</feature>
<dbReference type="GO" id="GO:0005912">
    <property type="term" value="C:adherens junction"/>
    <property type="evidence" value="ECO:0007669"/>
    <property type="project" value="UniProtKB-SubCell"/>
</dbReference>
<reference evidence="23" key="2">
    <citation type="submission" date="2025-09" db="UniProtKB">
        <authorList>
            <consortium name="Ensembl"/>
        </authorList>
    </citation>
    <scope>IDENTIFICATION</scope>
</reference>
<keyword evidence="11 20" id="KW-0472">Membrane</keyword>
<keyword evidence="5 20" id="KW-0812">Transmembrane</keyword>
<organism evidence="23 24">
    <name type="scientific">Spermophilus dauricus</name>
    <name type="common">Daurian ground squirrel</name>
    <dbReference type="NCBI Taxonomy" id="99837"/>
    <lineage>
        <taxon>Eukaryota</taxon>
        <taxon>Metazoa</taxon>
        <taxon>Chordata</taxon>
        <taxon>Craniata</taxon>
        <taxon>Vertebrata</taxon>
        <taxon>Euteleostomi</taxon>
        <taxon>Mammalia</taxon>
        <taxon>Eutheria</taxon>
        <taxon>Euarchontoglires</taxon>
        <taxon>Glires</taxon>
        <taxon>Rodentia</taxon>
        <taxon>Sciuromorpha</taxon>
        <taxon>Sciuridae</taxon>
        <taxon>Xerinae</taxon>
        <taxon>Marmotini</taxon>
        <taxon>Spermophilus</taxon>
    </lineage>
</organism>
<evidence type="ECO:0000256" key="18">
    <source>
        <dbReference type="ARBA" id="ARBA00083947"/>
    </source>
</evidence>
<keyword evidence="14" id="KW-0393">Immunoglobulin domain</keyword>
<evidence type="ECO:0000256" key="10">
    <source>
        <dbReference type="ARBA" id="ARBA00022989"/>
    </source>
</evidence>
<feature type="domain" description="Ig-like" evidence="22">
    <location>
        <begin position="29"/>
        <end position="143"/>
    </location>
</feature>
<dbReference type="InterPro" id="IPR007110">
    <property type="entry name" value="Ig-like_dom"/>
</dbReference>
<dbReference type="InterPro" id="IPR003599">
    <property type="entry name" value="Ig_sub"/>
</dbReference>
<evidence type="ECO:0000256" key="7">
    <source>
        <dbReference type="ARBA" id="ARBA00022737"/>
    </source>
</evidence>
<keyword evidence="12" id="KW-1015">Disulfide bond</keyword>
<evidence type="ECO:0000256" key="4">
    <source>
        <dbReference type="ARBA" id="ARBA00022475"/>
    </source>
</evidence>
<name>A0A8C9PV74_SPEDA</name>
<accession>A0A8C9PV74</accession>